<dbReference type="STRING" id="187304.B0E33_22925"/>
<accession>A0A0M6Y2H7</accession>
<dbReference type="EMBL" id="CXST01000001">
    <property type="protein sequence ID" value="CTQ43019.1"/>
    <property type="molecule type" value="Genomic_DNA"/>
</dbReference>
<keyword evidence="1" id="KW-0813">Transport</keyword>
<dbReference type="PANTHER" id="PTHR43849">
    <property type="entry name" value="BLL3936 PROTEIN"/>
    <property type="match status" value="1"/>
</dbReference>
<dbReference type="NCBIfam" id="TIGR02123">
    <property type="entry name" value="TRAP_fused"/>
    <property type="match status" value="1"/>
</dbReference>
<keyword evidence="5" id="KW-1185">Reference proteome</keyword>
<protein>
    <submittedName>
        <fullName evidence="4">Neu5Ac permease</fullName>
    </submittedName>
</protein>
<keyword evidence="2" id="KW-0812">Transmembrane</keyword>
<feature type="transmembrane region" description="Helical" evidence="2">
    <location>
        <begin position="232"/>
        <end position="252"/>
    </location>
</feature>
<dbReference type="Proteomes" id="UP000048926">
    <property type="component" value="Unassembled WGS sequence"/>
</dbReference>
<feature type="transmembrane region" description="Helical" evidence="2">
    <location>
        <begin position="415"/>
        <end position="431"/>
    </location>
</feature>
<organism evidence="4 5">
    <name type="scientific">Roseibium aggregatum</name>
    <dbReference type="NCBI Taxonomy" id="187304"/>
    <lineage>
        <taxon>Bacteria</taxon>
        <taxon>Pseudomonadati</taxon>
        <taxon>Pseudomonadota</taxon>
        <taxon>Alphaproteobacteria</taxon>
        <taxon>Hyphomicrobiales</taxon>
        <taxon>Stappiaceae</taxon>
        <taxon>Roseibium</taxon>
    </lineage>
</organism>
<feature type="transmembrane region" description="Helical" evidence="2">
    <location>
        <begin position="510"/>
        <end position="529"/>
    </location>
</feature>
<feature type="transmembrane region" description="Helical" evidence="2">
    <location>
        <begin position="576"/>
        <end position="604"/>
    </location>
</feature>
<keyword evidence="2" id="KW-0472">Membrane</keyword>
<evidence type="ECO:0000256" key="2">
    <source>
        <dbReference type="SAM" id="Phobius"/>
    </source>
</evidence>
<feature type="domain" description="TRAP C4-dicarboxylate transport system permease DctM subunit" evidence="3">
    <location>
        <begin position="167"/>
        <end position="594"/>
    </location>
</feature>
<feature type="transmembrane region" description="Helical" evidence="2">
    <location>
        <begin position="17"/>
        <end position="36"/>
    </location>
</feature>
<sequence>MSTATGDTPAIARSDKWIADCLAVLFVLVIVTYAASGPITDFVRWFIETTTQGFDELSRRDQRALLRDHWLGAGYRSFERSFLLPTGLIIGLPIVFSFAICLLTLHRGRAWRWLNWALTLLALAAFVSWMLKIFATDGGALPSASPIDFVMFPIATAITLYLTWRMFGGFIVAFCLFWVVYFFIRGYLPDWTGILAGSDSTFGQSLRAMVLNFWAQTGGQFGQPLQVVSGSVLIFIVFGAVMMASGAGDLLLKIANRLTGGLVGGAAHAAVASSALFGTLSGAAISNVVSTGVMTIPVIKKSGFKPAFAGAVEAAASTGGQIMPPVMGVVAFFVAGQIGLEYRYIVVAAILPAIMFYFATFLTVYFEARRLGIGALPKEQRPPLTGKEWVQCLVFVVPLGVLTYFLFSQPSVPKAGFYGFVAAIVSSLVLFSEFRSRTRLWQAFVNAGRMAATIVVIVTAIGLIVGLIQVSGFAGRLALLLTQLASGPLPLVLVVVALGAIVLGMGLPPGATYFIIVIALSSGIDAVGIPELTLHLFVVFFAVMSTVTPPVALAAFAAAPIAGADPIRTGFEAARIGIAGFLIPFVFVYHPAVLYKLQVLFAWFGTGAPDSKAMVDLATVSWGAFFWIIAAFALAMWSIASALAGFDRGRLPYWERILRICLGLLVLVPHVAIAGAAAVLTLADLAFHAMRHRSPAAAPNPSQ</sequence>
<reference evidence="5" key="1">
    <citation type="submission" date="2015-07" db="EMBL/GenBank/DDBJ databases">
        <authorList>
            <person name="Rodrigo-Torres Lidia"/>
            <person name="Arahal R.David."/>
        </authorList>
    </citation>
    <scope>NUCLEOTIDE SEQUENCE [LARGE SCALE GENOMIC DNA]</scope>
    <source>
        <strain evidence="5">CECT 4801</strain>
    </source>
</reference>
<feature type="transmembrane region" description="Helical" evidence="2">
    <location>
        <begin position="346"/>
        <end position="368"/>
    </location>
</feature>
<feature type="transmembrane region" description="Helical" evidence="2">
    <location>
        <begin position="451"/>
        <end position="474"/>
    </location>
</feature>
<dbReference type="InterPro" id="IPR010656">
    <property type="entry name" value="DctM"/>
</dbReference>
<feature type="transmembrane region" description="Helical" evidence="2">
    <location>
        <begin position="322"/>
        <end position="340"/>
    </location>
</feature>
<feature type="transmembrane region" description="Helical" evidence="2">
    <location>
        <begin position="480"/>
        <end position="503"/>
    </location>
</feature>
<keyword evidence="2" id="KW-1133">Transmembrane helix</keyword>
<dbReference type="GO" id="GO:0005886">
    <property type="term" value="C:plasma membrane"/>
    <property type="evidence" value="ECO:0007669"/>
    <property type="project" value="UniProtKB-SubCell"/>
</dbReference>
<gene>
    <name evidence="4" type="primary">siaT_4</name>
    <name evidence="4" type="ORF">LAL4801_01456</name>
</gene>
<dbReference type="PANTHER" id="PTHR43849:SF2">
    <property type="entry name" value="BLL3936 PROTEIN"/>
    <property type="match status" value="1"/>
</dbReference>
<keyword evidence="1" id="KW-0997">Cell inner membrane</keyword>
<dbReference type="Pfam" id="PF06808">
    <property type="entry name" value="DctM"/>
    <property type="match status" value="1"/>
</dbReference>
<evidence type="ECO:0000256" key="1">
    <source>
        <dbReference type="RuleBase" id="RU369079"/>
    </source>
</evidence>
<dbReference type="InterPro" id="IPR011853">
    <property type="entry name" value="TRAP_DctM-Dct_fused"/>
</dbReference>
<name>A0A0M6Y2H7_9HYPH</name>
<dbReference type="AlphaFoldDB" id="A0A0M6Y2H7"/>
<feature type="transmembrane region" description="Helical" evidence="2">
    <location>
        <begin position="82"/>
        <end position="106"/>
    </location>
</feature>
<evidence type="ECO:0000313" key="4">
    <source>
        <dbReference type="EMBL" id="CTQ43019.1"/>
    </source>
</evidence>
<feature type="transmembrane region" description="Helical" evidence="2">
    <location>
        <begin position="624"/>
        <end position="646"/>
    </location>
</feature>
<keyword evidence="1" id="KW-1003">Cell membrane</keyword>
<evidence type="ECO:0000259" key="3">
    <source>
        <dbReference type="Pfam" id="PF06808"/>
    </source>
</evidence>
<proteinExistence type="predicted"/>
<comment type="function">
    <text evidence="1">Part of the tripartite ATP-independent periplasmic (TRAP) transport system.</text>
</comment>
<dbReference type="RefSeq" id="WP_055655103.1">
    <property type="nucleotide sequence ID" value="NZ_CXST01000001.1"/>
</dbReference>
<feature type="transmembrane region" description="Helical" evidence="2">
    <location>
        <begin position="169"/>
        <end position="188"/>
    </location>
</feature>
<feature type="transmembrane region" description="Helical" evidence="2">
    <location>
        <begin position="658"/>
        <end position="683"/>
    </location>
</feature>
<feature type="transmembrane region" description="Helical" evidence="2">
    <location>
        <begin position="535"/>
        <end position="564"/>
    </location>
</feature>
<comment type="subcellular location">
    <subcellularLocation>
        <location evidence="1">Cell inner membrane</location>
        <topology evidence="1">Multi-pass membrane protein</topology>
    </subcellularLocation>
</comment>
<feature type="transmembrane region" description="Helical" evidence="2">
    <location>
        <begin position="113"/>
        <end position="131"/>
    </location>
</feature>
<dbReference type="GO" id="GO:0022857">
    <property type="term" value="F:transmembrane transporter activity"/>
    <property type="evidence" value="ECO:0007669"/>
    <property type="project" value="UniProtKB-UniRule"/>
</dbReference>
<evidence type="ECO:0000313" key="5">
    <source>
        <dbReference type="Proteomes" id="UP000048926"/>
    </source>
</evidence>
<feature type="transmembrane region" description="Helical" evidence="2">
    <location>
        <begin position="143"/>
        <end position="162"/>
    </location>
</feature>